<accession>A0A0C4DSC2</accession>
<reference evidence="3" key="5">
    <citation type="submission" date="2015-06" db="UniProtKB">
        <authorList>
            <consortium name="EnsemblFungi"/>
        </authorList>
    </citation>
    <scope>IDENTIFICATION</scope>
    <source>
        <strain evidence="3">ATCC 64411</strain>
    </source>
</reference>
<evidence type="ECO:0000256" key="1">
    <source>
        <dbReference type="SAM" id="MobiDB-lite"/>
    </source>
</evidence>
<dbReference type="VEuPathDB" id="FungiDB:MAPG_02800"/>
<feature type="compositionally biased region" description="Low complexity" evidence="1">
    <location>
        <begin position="38"/>
        <end position="57"/>
    </location>
</feature>
<reference evidence="4" key="2">
    <citation type="submission" date="2010-05" db="EMBL/GenBank/DDBJ databases">
        <title>The genome sequence of Magnaporthe poae strain ATCC 64411.</title>
        <authorList>
            <person name="Ma L.-J."/>
            <person name="Dead R."/>
            <person name="Young S."/>
            <person name="Zeng Q."/>
            <person name="Koehrsen M."/>
            <person name="Alvarado L."/>
            <person name="Berlin A."/>
            <person name="Chapman S.B."/>
            <person name="Chen Z."/>
            <person name="Freedman E."/>
            <person name="Gellesch M."/>
            <person name="Goldberg J."/>
            <person name="Griggs A."/>
            <person name="Gujja S."/>
            <person name="Heilman E.R."/>
            <person name="Heiman D."/>
            <person name="Hepburn T."/>
            <person name="Howarth C."/>
            <person name="Jen D."/>
            <person name="Larson L."/>
            <person name="Mehta T."/>
            <person name="Neiman D."/>
            <person name="Pearson M."/>
            <person name="Roberts A."/>
            <person name="Saif S."/>
            <person name="Shea T."/>
            <person name="Shenoy N."/>
            <person name="Sisk P."/>
            <person name="Stolte C."/>
            <person name="Sykes S."/>
            <person name="Walk T."/>
            <person name="White J."/>
            <person name="Yandava C."/>
            <person name="Haas B."/>
            <person name="Nusbaum C."/>
            <person name="Birren B."/>
        </authorList>
    </citation>
    <scope>NUCLEOTIDE SEQUENCE [LARGE SCALE GENOMIC DNA]</scope>
    <source>
        <strain evidence="4">ATCC 64411 / 73-15</strain>
    </source>
</reference>
<dbReference type="AlphaFoldDB" id="A0A0C4DSC2"/>
<reference evidence="2" key="3">
    <citation type="submission" date="2011-03" db="EMBL/GenBank/DDBJ databases">
        <title>Annotation of Magnaporthe poae ATCC 64411.</title>
        <authorList>
            <person name="Ma L.-J."/>
            <person name="Dead R."/>
            <person name="Young S.K."/>
            <person name="Zeng Q."/>
            <person name="Gargeya S."/>
            <person name="Fitzgerald M."/>
            <person name="Haas B."/>
            <person name="Abouelleil A."/>
            <person name="Alvarado L."/>
            <person name="Arachchi H.M."/>
            <person name="Berlin A."/>
            <person name="Brown A."/>
            <person name="Chapman S.B."/>
            <person name="Chen Z."/>
            <person name="Dunbar C."/>
            <person name="Freedman E."/>
            <person name="Gearin G."/>
            <person name="Gellesch M."/>
            <person name="Goldberg J."/>
            <person name="Griggs A."/>
            <person name="Gujja S."/>
            <person name="Heiman D."/>
            <person name="Howarth C."/>
            <person name="Larson L."/>
            <person name="Lui A."/>
            <person name="MacDonald P.J.P."/>
            <person name="Mehta T."/>
            <person name="Montmayeur A."/>
            <person name="Murphy C."/>
            <person name="Neiman D."/>
            <person name="Pearson M."/>
            <person name="Priest M."/>
            <person name="Roberts A."/>
            <person name="Saif S."/>
            <person name="Shea T."/>
            <person name="Shenoy N."/>
            <person name="Sisk P."/>
            <person name="Stolte C."/>
            <person name="Sykes S."/>
            <person name="Yandava C."/>
            <person name="Wortman J."/>
            <person name="Nusbaum C."/>
            <person name="Birren B."/>
        </authorList>
    </citation>
    <scope>NUCLEOTIDE SEQUENCE</scope>
    <source>
        <strain evidence="2">ATCC 64411</strain>
    </source>
</reference>
<evidence type="ECO:0000313" key="2">
    <source>
        <dbReference type="EMBL" id="KLU83749.1"/>
    </source>
</evidence>
<keyword evidence="4" id="KW-1185">Reference proteome</keyword>
<reference evidence="2" key="1">
    <citation type="submission" date="2010-05" db="EMBL/GenBank/DDBJ databases">
        <title>The Genome Sequence of Magnaporthe poae strain ATCC 64411.</title>
        <authorList>
            <consortium name="The Broad Institute Genome Sequencing Platform"/>
            <consortium name="Broad Institute Genome Sequencing Center for Infectious Disease"/>
            <person name="Ma L.-J."/>
            <person name="Dead R."/>
            <person name="Young S."/>
            <person name="Zeng Q."/>
            <person name="Koehrsen M."/>
            <person name="Alvarado L."/>
            <person name="Berlin A."/>
            <person name="Chapman S.B."/>
            <person name="Chen Z."/>
            <person name="Freedman E."/>
            <person name="Gellesch M."/>
            <person name="Goldberg J."/>
            <person name="Griggs A."/>
            <person name="Gujja S."/>
            <person name="Heilman E.R."/>
            <person name="Heiman D."/>
            <person name="Hepburn T."/>
            <person name="Howarth C."/>
            <person name="Jen D."/>
            <person name="Larson L."/>
            <person name="Mehta T."/>
            <person name="Neiman D."/>
            <person name="Pearson M."/>
            <person name="Roberts A."/>
            <person name="Saif S."/>
            <person name="Shea T."/>
            <person name="Shenoy N."/>
            <person name="Sisk P."/>
            <person name="Stolte C."/>
            <person name="Sykes S."/>
            <person name="Walk T."/>
            <person name="White J."/>
            <person name="Yandava C."/>
            <person name="Haas B."/>
            <person name="Nusbaum C."/>
            <person name="Birren B."/>
        </authorList>
    </citation>
    <scope>NUCLEOTIDE SEQUENCE</scope>
    <source>
        <strain evidence="2">ATCC 64411</strain>
    </source>
</reference>
<dbReference type="EMBL" id="ADBL01000680">
    <property type="status" value="NOT_ANNOTATED_CDS"/>
    <property type="molecule type" value="Genomic_DNA"/>
</dbReference>
<evidence type="ECO:0000313" key="3">
    <source>
        <dbReference type="EnsemblFungi" id="MAPG_02800T0"/>
    </source>
</evidence>
<evidence type="ECO:0000313" key="4">
    <source>
        <dbReference type="Proteomes" id="UP000011715"/>
    </source>
</evidence>
<dbReference type="EnsemblFungi" id="MAPG_02800T0">
    <property type="protein sequence ID" value="MAPG_02800T0"/>
    <property type="gene ID" value="MAPG_02800"/>
</dbReference>
<organism evidence="3 4">
    <name type="scientific">Magnaporthiopsis poae (strain ATCC 64411 / 73-15)</name>
    <name type="common">Kentucky bluegrass fungus</name>
    <name type="synonym">Magnaporthe poae</name>
    <dbReference type="NCBI Taxonomy" id="644358"/>
    <lineage>
        <taxon>Eukaryota</taxon>
        <taxon>Fungi</taxon>
        <taxon>Dikarya</taxon>
        <taxon>Ascomycota</taxon>
        <taxon>Pezizomycotina</taxon>
        <taxon>Sordariomycetes</taxon>
        <taxon>Sordariomycetidae</taxon>
        <taxon>Magnaporthales</taxon>
        <taxon>Magnaporthaceae</taxon>
        <taxon>Magnaporthiopsis</taxon>
    </lineage>
</organism>
<sequence>MSAGTRSVSRAPSLSPPTAMGSFGHGPDRPSHVDDLIAPASSPGSSCRSRSCSSAPAYEWPKCGRHGPAVGQVVIQAAHVVPVV</sequence>
<dbReference type="Proteomes" id="UP000011715">
    <property type="component" value="Unassembled WGS sequence"/>
</dbReference>
<reference evidence="3" key="4">
    <citation type="journal article" date="2015" name="G3 (Bethesda)">
        <title>Genome sequences of three phytopathogenic species of the Magnaporthaceae family of fungi.</title>
        <authorList>
            <person name="Okagaki L.H."/>
            <person name="Nunes C.C."/>
            <person name="Sailsbery J."/>
            <person name="Clay B."/>
            <person name="Brown D."/>
            <person name="John T."/>
            <person name="Oh Y."/>
            <person name="Young N."/>
            <person name="Fitzgerald M."/>
            <person name="Haas B.J."/>
            <person name="Zeng Q."/>
            <person name="Young S."/>
            <person name="Adiconis X."/>
            <person name="Fan L."/>
            <person name="Levin J.Z."/>
            <person name="Mitchell T.K."/>
            <person name="Okubara P.A."/>
            <person name="Farman M.L."/>
            <person name="Kohn L.M."/>
            <person name="Birren B."/>
            <person name="Ma L.-J."/>
            <person name="Dean R.A."/>
        </authorList>
    </citation>
    <scope>NUCLEOTIDE SEQUENCE</scope>
    <source>
        <strain evidence="3">ATCC 64411 / 73-15</strain>
    </source>
</reference>
<feature type="region of interest" description="Disordered" evidence="1">
    <location>
        <begin position="1"/>
        <end position="58"/>
    </location>
</feature>
<protein>
    <submittedName>
        <fullName evidence="2 3">Uncharacterized protein</fullName>
    </submittedName>
</protein>
<name>A0A0C4DSC2_MAGP6</name>
<gene>
    <name evidence="2" type="ORF">MAPG_02800</name>
</gene>
<feature type="compositionally biased region" description="Basic and acidic residues" evidence="1">
    <location>
        <begin position="26"/>
        <end position="35"/>
    </location>
</feature>
<dbReference type="EMBL" id="GL876967">
    <property type="protein sequence ID" value="KLU83749.1"/>
    <property type="molecule type" value="Genomic_DNA"/>
</dbReference>
<proteinExistence type="predicted"/>
<feature type="compositionally biased region" description="Polar residues" evidence="1">
    <location>
        <begin position="1"/>
        <end position="12"/>
    </location>
</feature>